<evidence type="ECO:0000313" key="1">
    <source>
        <dbReference type="EMBL" id="KHJ78873.1"/>
    </source>
</evidence>
<sequence length="137" mass="15533">MNAKIIGRLLIDIMNVQNIQPKMFEGTSVLRISLGQAKECFDVDLSKKAELNLTTQFPFEHTSLCFTVALLQKNLYSPDVPLLDEAYVTLDDLIRETSNHHGPVIKPMYLRKGIRDKKKPVESITVKFAVQLFDANV</sequence>
<reference evidence="2 3" key="1">
    <citation type="submission" date="2014-03" db="EMBL/GenBank/DDBJ databases">
        <title>Draft genome of the hookworm Oesophagostomum dentatum.</title>
        <authorList>
            <person name="Mitreva M."/>
        </authorList>
    </citation>
    <scope>NUCLEOTIDE SEQUENCE [LARGE SCALE GENOMIC DNA]</scope>
    <source>
        <strain evidence="2 3">OD-Hann</strain>
    </source>
</reference>
<dbReference type="EMBL" id="KN550352">
    <property type="protein sequence ID" value="KHJ94370.1"/>
    <property type="molecule type" value="Genomic_DNA"/>
</dbReference>
<name>A0A0B1TG32_OESDE</name>
<evidence type="ECO:0000313" key="3">
    <source>
        <dbReference type="Proteomes" id="UP000053660"/>
    </source>
</evidence>
<dbReference type="OrthoDB" id="2015333at2759"/>
<proteinExistence type="predicted"/>
<accession>A0A0B1TG32</accession>
<dbReference type="AlphaFoldDB" id="A0A0B1TG32"/>
<keyword evidence="3" id="KW-1185">Reference proteome</keyword>
<organism evidence="2 3">
    <name type="scientific">Oesophagostomum dentatum</name>
    <name type="common">Nodular worm</name>
    <dbReference type="NCBI Taxonomy" id="61180"/>
    <lineage>
        <taxon>Eukaryota</taxon>
        <taxon>Metazoa</taxon>
        <taxon>Ecdysozoa</taxon>
        <taxon>Nematoda</taxon>
        <taxon>Chromadorea</taxon>
        <taxon>Rhabditida</taxon>
        <taxon>Rhabditina</taxon>
        <taxon>Rhabditomorpha</taxon>
        <taxon>Strongyloidea</taxon>
        <taxon>Strongylidae</taxon>
        <taxon>Oesophagostomum</taxon>
    </lineage>
</organism>
<protein>
    <submittedName>
        <fullName evidence="2">Uncharacterized protein</fullName>
    </submittedName>
</protein>
<evidence type="ECO:0000313" key="2">
    <source>
        <dbReference type="EMBL" id="KHJ94370.1"/>
    </source>
</evidence>
<dbReference type="EMBL" id="KN608394">
    <property type="protein sequence ID" value="KHJ78873.1"/>
    <property type="molecule type" value="Genomic_DNA"/>
</dbReference>
<dbReference type="Proteomes" id="UP000053660">
    <property type="component" value="Unassembled WGS sequence"/>
</dbReference>
<gene>
    <name evidence="2" type="ORF">OESDEN_05701</name>
    <name evidence="1" type="ORF">OESDEN_21499</name>
</gene>